<name>A0AAW2SS38_9LAMI</name>
<evidence type="ECO:0000313" key="8">
    <source>
        <dbReference type="EMBL" id="KAL0395361.1"/>
    </source>
</evidence>
<dbReference type="InterPro" id="IPR039455">
    <property type="entry name" value="EPFL"/>
</dbReference>
<comment type="function">
    <text evidence="7">Controls stomatal patterning.</text>
</comment>
<dbReference type="PANTHER" id="PTHR33109">
    <property type="entry name" value="EPIDERMAL PATTERNING FACTOR-LIKE PROTEIN 4"/>
    <property type="match status" value="1"/>
</dbReference>
<comment type="subcellular location">
    <subcellularLocation>
        <location evidence="1 7">Secreted</location>
    </subcellularLocation>
</comment>
<dbReference type="EMBL" id="JACGWN010000016">
    <property type="protein sequence ID" value="KAL0395361.1"/>
    <property type="molecule type" value="Genomic_DNA"/>
</dbReference>
<comment type="similarity">
    <text evidence="2 7">Belongs to the plant cysteine rich small secretory peptide family. Epidermal patterning factor subfamily.</text>
</comment>
<reference evidence="8" key="2">
    <citation type="journal article" date="2024" name="Plant">
        <title>Genomic evolution and insights into agronomic trait innovations of Sesamum species.</title>
        <authorList>
            <person name="Miao H."/>
            <person name="Wang L."/>
            <person name="Qu L."/>
            <person name="Liu H."/>
            <person name="Sun Y."/>
            <person name="Le M."/>
            <person name="Wang Q."/>
            <person name="Wei S."/>
            <person name="Zheng Y."/>
            <person name="Lin W."/>
            <person name="Duan Y."/>
            <person name="Cao H."/>
            <person name="Xiong S."/>
            <person name="Wang X."/>
            <person name="Wei L."/>
            <person name="Li C."/>
            <person name="Ma Q."/>
            <person name="Ju M."/>
            <person name="Zhao R."/>
            <person name="Li G."/>
            <person name="Mu C."/>
            <person name="Tian Q."/>
            <person name="Mei H."/>
            <person name="Zhang T."/>
            <person name="Gao T."/>
            <person name="Zhang H."/>
        </authorList>
    </citation>
    <scope>NUCLEOTIDE SEQUENCE</scope>
    <source>
        <strain evidence="8">KEN1</strain>
    </source>
</reference>
<dbReference type="AlphaFoldDB" id="A0AAW2SS38"/>
<keyword evidence="3 7" id="KW-0217">Developmental protein</keyword>
<gene>
    <name evidence="8" type="ORF">Slati_4502300</name>
</gene>
<dbReference type="GO" id="GO:0005576">
    <property type="term" value="C:extracellular region"/>
    <property type="evidence" value="ECO:0007669"/>
    <property type="project" value="UniProtKB-SubCell"/>
</dbReference>
<evidence type="ECO:0000256" key="1">
    <source>
        <dbReference type="ARBA" id="ARBA00004613"/>
    </source>
</evidence>
<evidence type="ECO:0000256" key="4">
    <source>
        <dbReference type="ARBA" id="ARBA00022525"/>
    </source>
</evidence>
<dbReference type="Pfam" id="PF17181">
    <property type="entry name" value="EPF"/>
    <property type="match status" value="1"/>
</dbReference>
<comment type="caution">
    <text evidence="8">The sequence shown here is derived from an EMBL/GenBank/DDBJ whole genome shotgun (WGS) entry which is preliminary data.</text>
</comment>
<dbReference type="PANTHER" id="PTHR33109:SF4">
    <property type="entry name" value="EPIDERMAL PATTERNING FACTOR-LIKE PROTEIN 6"/>
    <property type="match status" value="1"/>
</dbReference>
<dbReference type="GO" id="GO:0010052">
    <property type="term" value="P:guard cell differentiation"/>
    <property type="evidence" value="ECO:0007669"/>
    <property type="project" value="UniProtKB-UniRule"/>
</dbReference>
<evidence type="ECO:0000256" key="7">
    <source>
        <dbReference type="RuleBase" id="RU367102"/>
    </source>
</evidence>
<keyword evidence="5" id="KW-0732">Signal</keyword>
<protein>
    <recommendedName>
        <fullName evidence="7">Epidermal patterning factor-like protein</fullName>
    </recommendedName>
</protein>
<evidence type="ECO:0000256" key="6">
    <source>
        <dbReference type="ARBA" id="ARBA00023157"/>
    </source>
</evidence>
<accession>A0AAW2SS38</accession>
<organism evidence="8">
    <name type="scientific">Sesamum latifolium</name>
    <dbReference type="NCBI Taxonomy" id="2727402"/>
    <lineage>
        <taxon>Eukaryota</taxon>
        <taxon>Viridiplantae</taxon>
        <taxon>Streptophyta</taxon>
        <taxon>Embryophyta</taxon>
        <taxon>Tracheophyta</taxon>
        <taxon>Spermatophyta</taxon>
        <taxon>Magnoliopsida</taxon>
        <taxon>eudicotyledons</taxon>
        <taxon>Gunneridae</taxon>
        <taxon>Pentapetalae</taxon>
        <taxon>asterids</taxon>
        <taxon>lamiids</taxon>
        <taxon>Lamiales</taxon>
        <taxon>Pedaliaceae</taxon>
        <taxon>Sesamum</taxon>
    </lineage>
</organism>
<keyword evidence="4 7" id="KW-0964">Secreted</keyword>
<sequence length="128" mass="14244">MTRTAVSLTTHDKMKPLFFFFICLFSSYSYVVWTSKAEQNFKNSGKAFVKAVSIEGRKLGTDRGCMTIIISNASITMRLIGSEPPDCDAERERCAPCKQVLVKVPLDTTGTVGDYYPEVWMCGCSCNT</sequence>
<evidence type="ECO:0000256" key="3">
    <source>
        <dbReference type="ARBA" id="ARBA00022473"/>
    </source>
</evidence>
<evidence type="ECO:0000256" key="5">
    <source>
        <dbReference type="ARBA" id="ARBA00022729"/>
    </source>
</evidence>
<keyword evidence="6" id="KW-1015">Disulfide bond</keyword>
<evidence type="ECO:0000256" key="2">
    <source>
        <dbReference type="ARBA" id="ARBA00008127"/>
    </source>
</evidence>
<reference evidence="8" key="1">
    <citation type="submission" date="2020-06" db="EMBL/GenBank/DDBJ databases">
        <authorList>
            <person name="Li T."/>
            <person name="Hu X."/>
            <person name="Zhang T."/>
            <person name="Song X."/>
            <person name="Zhang H."/>
            <person name="Dai N."/>
            <person name="Sheng W."/>
            <person name="Hou X."/>
            <person name="Wei L."/>
        </authorList>
    </citation>
    <scope>NUCLEOTIDE SEQUENCE</scope>
    <source>
        <strain evidence="8">KEN1</strain>
        <tissue evidence="8">Leaf</tissue>
    </source>
</reference>
<proteinExistence type="inferred from homology"/>